<organism evidence="2">
    <name type="scientific">uncultured Dysgonomonas sp</name>
    <dbReference type="NCBI Taxonomy" id="206096"/>
    <lineage>
        <taxon>Bacteria</taxon>
        <taxon>Pseudomonadati</taxon>
        <taxon>Bacteroidota</taxon>
        <taxon>Bacteroidia</taxon>
        <taxon>Bacteroidales</taxon>
        <taxon>Dysgonomonadaceae</taxon>
        <taxon>Dysgonomonas</taxon>
        <taxon>environmental samples</taxon>
    </lineage>
</organism>
<accession>A0A212J0I3</accession>
<evidence type="ECO:0000256" key="1">
    <source>
        <dbReference type="SAM" id="SignalP"/>
    </source>
</evidence>
<protein>
    <recommendedName>
        <fullName evidence="3">Lipoprotein</fullName>
    </recommendedName>
</protein>
<feature type="chain" id="PRO_5012465402" description="Lipoprotein" evidence="1">
    <location>
        <begin position="19"/>
        <end position="194"/>
    </location>
</feature>
<dbReference type="RefSeq" id="WP_296938637.1">
    <property type="nucleotide sequence ID" value="NZ_LT599032.1"/>
</dbReference>
<gene>
    <name evidence="2" type="ORF">KL86DYS1_10748</name>
</gene>
<dbReference type="AlphaFoldDB" id="A0A212J0I3"/>
<proteinExistence type="predicted"/>
<sequence length="194" mass="21926">MKKLVLLIALLVSVGGFAQKKELLKDIEAINFYGVDFSHAKVYGAKESGEHFKYAFQDINNLFVTEARKYDVAKYLKRRVLGVYIDDVKARISDLKADDIFTTDAACQLEDNTIKDIVKSLSVKESDGTGVIIIAERLSKAKNRGYFDVVFFDIKTRNIIDSWKADGKAQGFGLRNFWAHSVREVLKFSESALK</sequence>
<reference evidence="2" key="1">
    <citation type="submission" date="2016-04" db="EMBL/GenBank/DDBJ databases">
        <authorList>
            <person name="Evans L.H."/>
            <person name="Alamgir A."/>
            <person name="Owens N."/>
            <person name="Weber N.D."/>
            <person name="Virtaneva K."/>
            <person name="Barbian K."/>
            <person name="Babar A."/>
            <person name="Rosenke K."/>
        </authorList>
    </citation>
    <scope>NUCLEOTIDE SEQUENCE</scope>
    <source>
        <strain evidence="2">86-1</strain>
    </source>
</reference>
<dbReference type="EMBL" id="FLUM01000001">
    <property type="protein sequence ID" value="SBV92978.1"/>
    <property type="molecule type" value="Genomic_DNA"/>
</dbReference>
<keyword evidence="1" id="KW-0732">Signal</keyword>
<evidence type="ECO:0000313" key="2">
    <source>
        <dbReference type="EMBL" id="SBV92978.1"/>
    </source>
</evidence>
<feature type="signal peptide" evidence="1">
    <location>
        <begin position="1"/>
        <end position="18"/>
    </location>
</feature>
<name>A0A212J0I3_9BACT</name>
<evidence type="ECO:0008006" key="3">
    <source>
        <dbReference type="Google" id="ProtNLM"/>
    </source>
</evidence>